<keyword evidence="6" id="KW-0133">Cell shape</keyword>
<keyword evidence="7" id="KW-0573">Peptidoglycan synthesis</keyword>
<keyword evidence="8 11" id="KW-1133">Transmembrane helix</keyword>
<feature type="transmembrane region" description="Helical" evidence="11">
    <location>
        <begin position="80"/>
        <end position="100"/>
    </location>
</feature>
<proteinExistence type="inferred from homology"/>
<dbReference type="GO" id="GO:0071555">
    <property type="term" value="P:cell wall organization"/>
    <property type="evidence" value="ECO:0007669"/>
    <property type="project" value="UniProtKB-KW"/>
</dbReference>
<name>A0A3B1AWR9_9ZZZZ</name>
<dbReference type="AlphaFoldDB" id="A0A3B1AWR9"/>
<feature type="transmembrane region" description="Helical" evidence="11">
    <location>
        <begin position="313"/>
        <end position="334"/>
    </location>
</feature>
<feature type="transmembrane region" description="Helical" evidence="11">
    <location>
        <begin position="280"/>
        <end position="301"/>
    </location>
</feature>
<dbReference type="GO" id="GO:0015648">
    <property type="term" value="F:lipid-linked peptidoglycan transporter activity"/>
    <property type="evidence" value="ECO:0007669"/>
    <property type="project" value="TreeGrafter"/>
</dbReference>
<dbReference type="InterPro" id="IPR001182">
    <property type="entry name" value="FtsW/RodA"/>
</dbReference>
<keyword evidence="2" id="KW-1003">Cell membrane</keyword>
<reference evidence="12" key="1">
    <citation type="submission" date="2018-06" db="EMBL/GenBank/DDBJ databases">
        <authorList>
            <person name="Zhirakovskaya E."/>
        </authorList>
    </citation>
    <scope>NUCLEOTIDE SEQUENCE</scope>
</reference>
<feature type="transmembrane region" description="Helical" evidence="11">
    <location>
        <begin position="57"/>
        <end position="73"/>
    </location>
</feature>
<organism evidence="12">
    <name type="scientific">hydrothermal vent metagenome</name>
    <dbReference type="NCBI Taxonomy" id="652676"/>
    <lineage>
        <taxon>unclassified sequences</taxon>
        <taxon>metagenomes</taxon>
        <taxon>ecological metagenomes</taxon>
    </lineage>
</organism>
<keyword evidence="4" id="KW-0808">Transferase</keyword>
<evidence type="ECO:0000256" key="5">
    <source>
        <dbReference type="ARBA" id="ARBA00022692"/>
    </source>
</evidence>
<feature type="transmembrane region" description="Helical" evidence="11">
    <location>
        <begin position="21"/>
        <end position="45"/>
    </location>
</feature>
<dbReference type="InterPro" id="IPR011923">
    <property type="entry name" value="RodA/MrdB"/>
</dbReference>
<feature type="transmembrane region" description="Helical" evidence="11">
    <location>
        <begin position="190"/>
        <end position="211"/>
    </location>
</feature>
<evidence type="ECO:0000256" key="4">
    <source>
        <dbReference type="ARBA" id="ARBA00022679"/>
    </source>
</evidence>
<dbReference type="NCBIfam" id="TIGR02210">
    <property type="entry name" value="rodA_shape"/>
    <property type="match status" value="1"/>
</dbReference>
<dbReference type="GO" id="GO:0008360">
    <property type="term" value="P:regulation of cell shape"/>
    <property type="evidence" value="ECO:0007669"/>
    <property type="project" value="UniProtKB-KW"/>
</dbReference>
<evidence type="ECO:0000256" key="9">
    <source>
        <dbReference type="ARBA" id="ARBA00023136"/>
    </source>
</evidence>
<dbReference type="GO" id="GO:0032153">
    <property type="term" value="C:cell division site"/>
    <property type="evidence" value="ECO:0007669"/>
    <property type="project" value="TreeGrafter"/>
</dbReference>
<evidence type="ECO:0000256" key="7">
    <source>
        <dbReference type="ARBA" id="ARBA00022984"/>
    </source>
</evidence>
<dbReference type="GO" id="GO:0005886">
    <property type="term" value="C:plasma membrane"/>
    <property type="evidence" value="ECO:0007669"/>
    <property type="project" value="TreeGrafter"/>
</dbReference>
<comment type="subcellular location">
    <subcellularLocation>
        <location evidence="1">Membrane</location>
        <topology evidence="1">Multi-pass membrane protein</topology>
    </subcellularLocation>
</comment>
<accession>A0A3B1AWR9</accession>
<evidence type="ECO:0000256" key="11">
    <source>
        <dbReference type="SAM" id="Phobius"/>
    </source>
</evidence>
<keyword evidence="9 11" id="KW-0472">Membrane</keyword>
<evidence type="ECO:0000313" key="12">
    <source>
        <dbReference type="EMBL" id="VAX06201.1"/>
    </source>
</evidence>
<dbReference type="PANTHER" id="PTHR30474:SF1">
    <property type="entry name" value="PEPTIDOGLYCAN GLYCOSYLTRANSFERASE MRDB"/>
    <property type="match status" value="1"/>
</dbReference>
<protein>
    <submittedName>
        <fullName evidence="12">Rod shape-determining protein RodA</fullName>
    </submittedName>
</protein>
<evidence type="ECO:0000256" key="1">
    <source>
        <dbReference type="ARBA" id="ARBA00004141"/>
    </source>
</evidence>
<feature type="transmembrane region" description="Helical" evidence="11">
    <location>
        <begin position="169"/>
        <end position="185"/>
    </location>
</feature>
<keyword evidence="3" id="KW-0328">Glycosyltransferase</keyword>
<evidence type="ECO:0000256" key="6">
    <source>
        <dbReference type="ARBA" id="ARBA00022960"/>
    </source>
</evidence>
<evidence type="ECO:0000256" key="8">
    <source>
        <dbReference type="ARBA" id="ARBA00022989"/>
    </source>
</evidence>
<keyword evidence="5 11" id="KW-0812">Transmembrane</keyword>
<dbReference type="PROSITE" id="PS00428">
    <property type="entry name" value="FTSW_RODA_SPOVE"/>
    <property type="match status" value="1"/>
</dbReference>
<dbReference type="PANTHER" id="PTHR30474">
    <property type="entry name" value="CELL CYCLE PROTEIN"/>
    <property type="match status" value="1"/>
</dbReference>
<feature type="transmembrane region" description="Helical" evidence="11">
    <location>
        <begin position="112"/>
        <end position="134"/>
    </location>
</feature>
<dbReference type="GO" id="GO:0051301">
    <property type="term" value="P:cell division"/>
    <property type="evidence" value="ECO:0007669"/>
    <property type="project" value="InterPro"/>
</dbReference>
<sequence>MMAGRLQGRRQSKPLLQKLSELNIFIVVVVIMIAMVGFTLLYSVAGGSLDPWAKRQIIRFVIGMFGMVVIAVIDIRVWMFLAYPFYFLSLVLLIIVSVMGQTGMGATRWINLGFMNLQPSELMKIALILALARYYHCMTKEEVGQYRRLIVPILLIAAPVGLVVMQPDLGTSLLIIAGGVAILFCGGARLWLFIVGLMAIIPTAIGAWSFMKPYQQDRVLTFLNPERDPLGAGYHSIQAKIAVGSGGVYGKGFIQGSQSQLNFLPEKQTDFIFTVLAEEFGLMGGVMLLGLYMILLAYALIVCMSVRSQFGRLLSFGMAVTFFLYMFINIAMNLGMVPVVGVPLPLVSYGGSAMLTLLVGIGFVLCAAIHRDTTISRGGAFA</sequence>
<dbReference type="GO" id="GO:0016757">
    <property type="term" value="F:glycosyltransferase activity"/>
    <property type="evidence" value="ECO:0007669"/>
    <property type="project" value="UniProtKB-KW"/>
</dbReference>
<evidence type="ECO:0000256" key="2">
    <source>
        <dbReference type="ARBA" id="ARBA00022475"/>
    </source>
</evidence>
<dbReference type="GO" id="GO:0009252">
    <property type="term" value="P:peptidoglycan biosynthetic process"/>
    <property type="evidence" value="ECO:0007669"/>
    <property type="project" value="UniProtKB-KW"/>
</dbReference>
<keyword evidence="10" id="KW-0961">Cell wall biogenesis/degradation</keyword>
<dbReference type="EMBL" id="UOFW01000157">
    <property type="protein sequence ID" value="VAX06201.1"/>
    <property type="molecule type" value="Genomic_DNA"/>
</dbReference>
<feature type="transmembrane region" description="Helical" evidence="11">
    <location>
        <begin position="146"/>
        <end position="163"/>
    </location>
</feature>
<dbReference type="HAMAP" id="MF_02079">
    <property type="entry name" value="PGT_RodA"/>
    <property type="match status" value="1"/>
</dbReference>
<gene>
    <name evidence="12" type="ORF">MNBD_ALPHA03-1712</name>
</gene>
<dbReference type="InterPro" id="IPR018365">
    <property type="entry name" value="Cell_cycle_FtsW-rel_CS"/>
</dbReference>
<feature type="transmembrane region" description="Helical" evidence="11">
    <location>
        <begin position="346"/>
        <end position="369"/>
    </location>
</feature>
<evidence type="ECO:0000256" key="10">
    <source>
        <dbReference type="ARBA" id="ARBA00023316"/>
    </source>
</evidence>
<dbReference type="Pfam" id="PF01098">
    <property type="entry name" value="FTSW_RODA_SPOVE"/>
    <property type="match status" value="1"/>
</dbReference>
<evidence type="ECO:0000256" key="3">
    <source>
        <dbReference type="ARBA" id="ARBA00022676"/>
    </source>
</evidence>